<dbReference type="Gene3D" id="3.40.50.300">
    <property type="entry name" value="P-loop containing nucleotide triphosphate hydrolases"/>
    <property type="match status" value="1"/>
</dbReference>
<dbReference type="AlphaFoldDB" id="A0A813LCY7"/>
<dbReference type="InterPro" id="IPR006073">
    <property type="entry name" value="GTP-bd"/>
</dbReference>
<gene>
    <name evidence="2" type="ORF">PGLA2088_LOCUS45541</name>
</gene>
<dbReference type="Pfam" id="PF01926">
    <property type="entry name" value="MMR_HSR1"/>
    <property type="match status" value="1"/>
</dbReference>
<dbReference type="EMBL" id="CAJNNW010035752">
    <property type="protein sequence ID" value="CAE8729834.1"/>
    <property type="molecule type" value="Genomic_DNA"/>
</dbReference>
<protein>
    <recommendedName>
        <fullName evidence="1">G domain-containing protein</fullName>
    </recommendedName>
</protein>
<dbReference type="InterPro" id="IPR027417">
    <property type="entry name" value="P-loop_NTPase"/>
</dbReference>
<sequence>MVSRPRAGMGEPLLSPRQEAAAPNMFWHCWAVVVAGVSGNNDSNSNNNNNMCWRCWASVGAWASGCMGAGRAKGEEFRSWLGRLQESSIVVAEALRLWFVRQQWSNGLESHGSSSKVFSDAQLLRGEHIEECFGCGRTRVLDKDAEFAKKVVRRACEIRRKHSVLVLGRCGNGKSSLCNFLRNHEEPKAQTRATDATTVGAHAYQLPANPSPTRSGSGQGFEVDQHFLSDASSSSLGSHDDSEDDLLKPQVLLIDTEGWSSDKAKSIKQAYVDVLQERGIDDSLMPHIVLFVMSASHLREVRQDVASMKQAFAALAQTSEFPVTVIPVVTRADPSMAKSRDASHRQ</sequence>
<dbReference type="GO" id="GO:0005525">
    <property type="term" value="F:GTP binding"/>
    <property type="evidence" value="ECO:0007669"/>
    <property type="project" value="InterPro"/>
</dbReference>
<evidence type="ECO:0000313" key="2">
    <source>
        <dbReference type="EMBL" id="CAE8729834.1"/>
    </source>
</evidence>
<comment type="caution">
    <text evidence="2">The sequence shown here is derived from an EMBL/GenBank/DDBJ whole genome shotgun (WGS) entry which is preliminary data.</text>
</comment>
<proteinExistence type="predicted"/>
<evidence type="ECO:0000259" key="1">
    <source>
        <dbReference type="Pfam" id="PF01926"/>
    </source>
</evidence>
<evidence type="ECO:0000313" key="3">
    <source>
        <dbReference type="Proteomes" id="UP000626109"/>
    </source>
</evidence>
<accession>A0A813LCY7</accession>
<feature type="domain" description="G" evidence="1">
    <location>
        <begin position="164"/>
        <end position="309"/>
    </location>
</feature>
<reference evidence="2" key="1">
    <citation type="submission" date="2021-02" db="EMBL/GenBank/DDBJ databases">
        <authorList>
            <person name="Dougan E. K."/>
            <person name="Rhodes N."/>
            <person name="Thang M."/>
            <person name="Chan C."/>
        </authorList>
    </citation>
    <scope>NUCLEOTIDE SEQUENCE</scope>
</reference>
<dbReference type="Proteomes" id="UP000626109">
    <property type="component" value="Unassembled WGS sequence"/>
</dbReference>
<organism evidence="2 3">
    <name type="scientific">Polarella glacialis</name>
    <name type="common">Dinoflagellate</name>
    <dbReference type="NCBI Taxonomy" id="89957"/>
    <lineage>
        <taxon>Eukaryota</taxon>
        <taxon>Sar</taxon>
        <taxon>Alveolata</taxon>
        <taxon>Dinophyceae</taxon>
        <taxon>Suessiales</taxon>
        <taxon>Suessiaceae</taxon>
        <taxon>Polarella</taxon>
    </lineage>
</organism>
<dbReference type="SUPFAM" id="SSF52540">
    <property type="entry name" value="P-loop containing nucleoside triphosphate hydrolases"/>
    <property type="match status" value="1"/>
</dbReference>
<name>A0A813LCY7_POLGL</name>